<protein>
    <recommendedName>
        <fullName evidence="3">NAD(P)H-binding</fullName>
    </recommendedName>
</protein>
<dbReference type="SUPFAM" id="SSF51735">
    <property type="entry name" value="NAD(P)-binding Rossmann-fold domains"/>
    <property type="match status" value="1"/>
</dbReference>
<sequence length="233" mass="24811">MKPMDIHGRMPGRVVVVFGATGNAGGGAVRACLDDPGVAEVRAVTRRPLGVAHAKLREVACTDFSDLGGIAARFREVDCCLFCLGTSVRNVDGEDEYRRIHVTYALAAARAVEDGSPGATFVYLSGAGAKRTSRMMWARLKAEAEDRLGEAGLLRLANVRPAAILPMEPGGLNRWLLAPLLKVFPFLGIGALDLGRAMLRIGLQGRWHGSRTYENKDLKAVLDGAGVKALGSS</sequence>
<dbReference type="PANTHER" id="PTHR14097:SF8">
    <property type="entry name" value="NAD(P)-BINDING DOMAIN-CONTAINING PROTEIN"/>
    <property type="match status" value="1"/>
</dbReference>
<comment type="caution">
    <text evidence="1">The sequence shown here is derived from an EMBL/GenBank/DDBJ whole genome shotgun (WGS) entry which is preliminary data.</text>
</comment>
<dbReference type="PANTHER" id="PTHR14097">
    <property type="entry name" value="OXIDOREDUCTASE HTATIP2"/>
    <property type="match status" value="1"/>
</dbReference>
<dbReference type="EMBL" id="JBELQD010000021">
    <property type="protein sequence ID" value="MER2290161.1"/>
    <property type="molecule type" value="Genomic_DNA"/>
</dbReference>
<gene>
    <name evidence="1" type="ORF">ABS770_17995</name>
</gene>
<dbReference type="InterPro" id="IPR036291">
    <property type="entry name" value="NAD(P)-bd_dom_sf"/>
</dbReference>
<keyword evidence="2" id="KW-1185">Reference proteome</keyword>
<reference evidence="1" key="1">
    <citation type="submission" date="2024-06" db="EMBL/GenBank/DDBJ databases">
        <authorList>
            <person name="Campbell A.G."/>
        </authorList>
    </citation>
    <scope>NUCLEOTIDE SEQUENCE</scope>
    <source>
        <strain evidence="1">EM17</strain>
    </source>
</reference>
<accession>A0ABV1R5P7</accession>
<name>A0ABV1R5P7_9HYPH</name>
<evidence type="ECO:0008006" key="3">
    <source>
        <dbReference type="Google" id="ProtNLM"/>
    </source>
</evidence>
<dbReference type="Proteomes" id="UP001432995">
    <property type="component" value="Unassembled WGS sequence"/>
</dbReference>
<evidence type="ECO:0000313" key="1">
    <source>
        <dbReference type="EMBL" id="MER2290161.1"/>
    </source>
</evidence>
<proteinExistence type="predicted"/>
<dbReference type="RefSeq" id="WP_350377035.1">
    <property type="nucleotide sequence ID" value="NZ_JBELQD010000021.1"/>
</dbReference>
<dbReference type="Gene3D" id="3.40.50.720">
    <property type="entry name" value="NAD(P)-binding Rossmann-like Domain"/>
    <property type="match status" value="1"/>
</dbReference>
<evidence type="ECO:0000313" key="2">
    <source>
        <dbReference type="Proteomes" id="UP001432995"/>
    </source>
</evidence>
<organism evidence="1 2">
    <name type="scientific">Methylobacterium brachiatum</name>
    <dbReference type="NCBI Taxonomy" id="269660"/>
    <lineage>
        <taxon>Bacteria</taxon>
        <taxon>Pseudomonadati</taxon>
        <taxon>Pseudomonadota</taxon>
        <taxon>Alphaproteobacteria</taxon>
        <taxon>Hyphomicrobiales</taxon>
        <taxon>Methylobacteriaceae</taxon>
        <taxon>Methylobacterium</taxon>
    </lineage>
</organism>